<dbReference type="PROSITE" id="PS51257">
    <property type="entry name" value="PROKAR_LIPOPROTEIN"/>
    <property type="match status" value="1"/>
</dbReference>
<reference evidence="1 2" key="1">
    <citation type="submission" date="2019-06" db="EMBL/GenBank/DDBJ databases">
        <title>New taxonomy in bacterial strain CC-CFT640, isolated from vineyard.</title>
        <authorList>
            <person name="Lin S.-Y."/>
            <person name="Tsai C.-F."/>
            <person name="Young C.-C."/>
        </authorList>
    </citation>
    <scope>NUCLEOTIDE SEQUENCE [LARGE SCALE GENOMIC DNA]</scope>
    <source>
        <strain evidence="1 2">CC-CFT640</strain>
    </source>
</reference>
<dbReference type="RefSeq" id="WP_147849342.1">
    <property type="nucleotide sequence ID" value="NZ_VDUZ01000028.1"/>
</dbReference>
<comment type="caution">
    <text evidence="1">The sequence shown here is derived from an EMBL/GenBank/DDBJ whole genome shotgun (WGS) entry which is preliminary data.</text>
</comment>
<protein>
    <submittedName>
        <fullName evidence="1">Uncharacterized protein</fullName>
    </submittedName>
</protein>
<dbReference type="Proteomes" id="UP000321638">
    <property type="component" value="Unassembled WGS sequence"/>
</dbReference>
<evidence type="ECO:0000313" key="1">
    <source>
        <dbReference type="EMBL" id="TXL73085.1"/>
    </source>
</evidence>
<proteinExistence type="predicted"/>
<gene>
    <name evidence="1" type="ORF">FHP25_23115</name>
</gene>
<accession>A0A5C8PIB9</accession>
<keyword evidence="2" id="KW-1185">Reference proteome</keyword>
<name>A0A5C8PIB9_9HYPH</name>
<dbReference type="AlphaFoldDB" id="A0A5C8PIB9"/>
<dbReference type="EMBL" id="VDUZ01000028">
    <property type="protein sequence ID" value="TXL73085.1"/>
    <property type="molecule type" value="Genomic_DNA"/>
</dbReference>
<organism evidence="1 2">
    <name type="scientific">Vineibacter terrae</name>
    <dbReference type="NCBI Taxonomy" id="2586908"/>
    <lineage>
        <taxon>Bacteria</taxon>
        <taxon>Pseudomonadati</taxon>
        <taxon>Pseudomonadota</taxon>
        <taxon>Alphaproteobacteria</taxon>
        <taxon>Hyphomicrobiales</taxon>
        <taxon>Vineibacter</taxon>
    </lineage>
</organism>
<evidence type="ECO:0000313" key="2">
    <source>
        <dbReference type="Proteomes" id="UP000321638"/>
    </source>
</evidence>
<dbReference type="OrthoDB" id="8456317at2"/>
<sequence length="138" mass="14592">MHCPPRVIAAALGVFLLTACTGGGGGGDGGDRPAVTLTSVEPGRFESSRPGTPIPLATIKTMDDRQVAGTFGRPVFQRDESGGARLLRFRSDACDLDLFMYSAGGSWQVRHAEARDRSLRTLPVDRCAGSVSAQKRTA</sequence>